<gene>
    <name evidence="5" type="primary">rps3</name>
</gene>
<geneLocation type="mitochondrion" evidence="5"/>
<dbReference type="EMBL" id="AY700145">
    <property type="protein sequence ID" value="AAU00601.1"/>
    <property type="molecule type" value="Genomic_DNA"/>
</dbReference>
<evidence type="ECO:0000313" key="5">
    <source>
        <dbReference type="EMBL" id="AAU00601.1"/>
    </source>
</evidence>
<feature type="domain" description="Small ribosomal subunit protein uS3 C-terminal" evidence="4">
    <location>
        <begin position="565"/>
        <end position="622"/>
    </location>
</feature>
<dbReference type="SUPFAM" id="SSF54821">
    <property type="entry name" value="Ribosomal protein S3 C-terminal domain"/>
    <property type="match status" value="1"/>
</dbReference>
<evidence type="ECO:0000256" key="3">
    <source>
        <dbReference type="ARBA" id="ARBA00023274"/>
    </source>
</evidence>
<dbReference type="GO" id="GO:1990904">
    <property type="term" value="C:ribonucleoprotein complex"/>
    <property type="evidence" value="ECO:0007669"/>
    <property type="project" value="UniProtKB-KW"/>
</dbReference>
<keyword evidence="2 5" id="KW-0689">Ribosomal protein</keyword>
<dbReference type="GO" id="GO:0003735">
    <property type="term" value="F:structural constituent of ribosome"/>
    <property type="evidence" value="ECO:0007669"/>
    <property type="project" value="InterPro"/>
</dbReference>
<reference evidence="5" key="1">
    <citation type="submission" date="2004-08" db="EMBL/GenBank/DDBJ databases">
        <title>Complete sequence of Polysphondylium pallidum and Hartmannella vermiformis mitochondrial DNAs.</title>
        <authorList>
            <person name="Burger G."/>
            <person name="Lohan A.J."/>
            <person name="Angata K."/>
            <person name="Lang B.F."/>
            <person name="Gray M.W."/>
        </authorList>
    </citation>
    <scope>NUCLEOTIDE SEQUENCE</scope>
    <source>
        <strain evidence="5">CK8</strain>
    </source>
</reference>
<dbReference type="GO" id="GO:0005840">
    <property type="term" value="C:ribosome"/>
    <property type="evidence" value="ECO:0007669"/>
    <property type="project" value="UniProtKB-KW"/>
</dbReference>
<comment type="similarity">
    <text evidence="1">Belongs to the universal ribosomal protein uS3 family.</text>
</comment>
<accession>Q5ILK9</accession>
<dbReference type="Pfam" id="PF00189">
    <property type="entry name" value="Ribosomal_S3_C"/>
    <property type="match status" value="1"/>
</dbReference>
<keyword evidence="5" id="KW-0496">Mitochondrion</keyword>
<keyword evidence="3" id="KW-0687">Ribonucleoprotein</keyword>
<organism evidence="5">
    <name type="scientific">Heterostelium pallidum</name>
    <name type="common">Cellular slime mold</name>
    <name type="synonym">Polysphondylium pallidum</name>
    <dbReference type="NCBI Taxonomy" id="13642"/>
    <lineage>
        <taxon>Eukaryota</taxon>
        <taxon>Amoebozoa</taxon>
        <taxon>Evosea</taxon>
        <taxon>Eumycetozoa</taxon>
        <taxon>Dictyostelia</taxon>
        <taxon>Acytosteliales</taxon>
        <taxon>Acytosteliaceae</taxon>
        <taxon>Heterostelium</taxon>
    </lineage>
</organism>
<evidence type="ECO:0000259" key="4">
    <source>
        <dbReference type="Pfam" id="PF00189"/>
    </source>
</evidence>
<dbReference type="Gene3D" id="3.30.1140.32">
    <property type="entry name" value="Ribosomal protein S3, C-terminal domain"/>
    <property type="match status" value="1"/>
</dbReference>
<dbReference type="GO" id="GO:0006412">
    <property type="term" value="P:translation"/>
    <property type="evidence" value="ECO:0007669"/>
    <property type="project" value="InterPro"/>
</dbReference>
<protein>
    <submittedName>
        <fullName evidence="5">Ribosomal protein S3</fullName>
    </submittedName>
</protein>
<proteinExistence type="inferred from homology"/>
<dbReference type="AlphaFoldDB" id="Q5ILK9"/>
<dbReference type="InterPro" id="IPR036419">
    <property type="entry name" value="Ribosomal_S3_C_sf"/>
</dbReference>
<dbReference type="RefSeq" id="YP_209586.1">
    <property type="nucleotide sequence ID" value="NC_006862.1"/>
</dbReference>
<evidence type="ECO:0000256" key="1">
    <source>
        <dbReference type="ARBA" id="ARBA00010761"/>
    </source>
</evidence>
<sequence>MQKYQKFVKKNIFNKNQLNVKTNKRGRNSNNYLQYRYSYFNSYYTSKIKKYSKSSFFSQNKQRFTNNSNFRFRKVYKKKNKSIKKYLTFNFKRNLEINRKYLENLSKVNFKRKRKGISFIKSKIQQSLKLSIPFIQKIYNFNIVYKGKIPKKNSKKWYQLKKRLKFKTKKSFLNFKQKNKKRALLFSKYLRKKKYNKDLFFNSILNMRLKKNKKFNVFFHILRKQLRNSRRIRRYKLSLFLNKISSLKKKNKKSKKKRINVLTKFKLKLKTKERRLIRKLFFFRTDYEMLMQKVKYKKKYFFCSLTNYYGKNLWNLQRKNVILNNNLSNLSYYYFYKRNKLDKLLLDKLSYKQTNIVSDLNNINQVLKMLLFLFFRVYCKTSKLYLNLRKVLHNIKKIKKQKKLTKLKLNTYICNYMTQIEENSALYLNKKYLLNKYKKYLLQLILKITLNYIQNIKNAGQQKYIKVFKALIKFLLVPNGLTKDLVLKRKFKRANKIFFVYSQLILYNIKQLIKTQQYTINFFGLIEENINADMLLKRILRTMDITKSLKWLILNMLRKLEKSMSFFGFKVKFAGRLSASIMARVDIIQKGLISTNNMNVYIDYAKDSIVLKYGKCGIKVWLVRNLLVYMPYKYVYSYKFNNNKNEWKYQKKQNIVNIIK</sequence>
<evidence type="ECO:0000256" key="2">
    <source>
        <dbReference type="ARBA" id="ARBA00022980"/>
    </source>
</evidence>
<dbReference type="GeneID" id="3283648"/>
<dbReference type="InterPro" id="IPR001351">
    <property type="entry name" value="Ribosomal_uS3_C"/>
</dbReference>
<name>Q5ILK9_HETPA</name>